<dbReference type="Pfam" id="PF01871">
    <property type="entry name" value="AMMECR1"/>
    <property type="match status" value="1"/>
</dbReference>
<dbReference type="Gene3D" id="3.30.700.20">
    <property type="entry name" value="Hypothetical protein ph0010, domain 1"/>
    <property type="match status" value="1"/>
</dbReference>
<dbReference type="PANTHER" id="PTHR13016">
    <property type="entry name" value="AMMECR1 HOMOLOG"/>
    <property type="match status" value="1"/>
</dbReference>
<dbReference type="SUPFAM" id="SSF143447">
    <property type="entry name" value="AMMECR1-like"/>
    <property type="match status" value="1"/>
</dbReference>
<comment type="caution">
    <text evidence="2">The sequence shown here is derived from an EMBL/GenBank/DDBJ whole genome shotgun (WGS) entry which is preliminary data.</text>
</comment>
<dbReference type="PROSITE" id="PS51112">
    <property type="entry name" value="AMMECR1"/>
    <property type="match status" value="1"/>
</dbReference>
<reference evidence="2" key="2">
    <citation type="submission" date="2020-09" db="EMBL/GenBank/DDBJ databases">
        <authorList>
            <person name="Sun Q."/>
            <person name="Ohkuma M."/>
        </authorList>
    </citation>
    <scope>NUCLEOTIDE SEQUENCE</scope>
    <source>
        <strain evidence="2">JCM 19596</strain>
    </source>
</reference>
<dbReference type="AlphaFoldDB" id="A0A830FQ53"/>
<evidence type="ECO:0000259" key="1">
    <source>
        <dbReference type="PROSITE" id="PS51112"/>
    </source>
</evidence>
<sequence length="211" mass="22946">MAEMSEAQSVHLSFEDGARAVELARDSVEAFVKNGQREHPGSMRDSFYHRTGAFVRLESTRGMGRLRGCAGAQETASELGSGNQQLGHAIVEAAIKAASDASCGSEVEPAELSNLRVSVCTVSNLLLTDDPVDDLELGTHGIAIDGRGKHGWMYPTIPVEQNWSVFEYLDRTCRKADLPNGAWEDDDVMVTLFEGQVFAETEPEGDVEELN</sequence>
<dbReference type="Proteomes" id="UP000607197">
    <property type="component" value="Unassembled WGS sequence"/>
</dbReference>
<keyword evidence="3" id="KW-1185">Reference proteome</keyword>
<dbReference type="InterPro" id="IPR023473">
    <property type="entry name" value="AMMECR1"/>
</dbReference>
<evidence type="ECO:0000313" key="3">
    <source>
        <dbReference type="Proteomes" id="UP000607197"/>
    </source>
</evidence>
<organism evidence="2 3">
    <name type="scientific">Halocalculus aciditolerans</name>
    <dbReference type="NCBI Taxonomy" id="1383812"/>
    <lineage>
        <taxon>Archaea</taxon>
        <taxon>Methanobacteriati</taxon>
        <taxon>Methanobacteriota</taxon>
        <taxon>Stenosarchaea group</taxon>
        <taxon>Halobacteria</taxon>
        <taxon>Halobacteriales</taxon>
        <taxon>Halobacteriaceae</taxon>
        <taxon>Halocalculus</taxon>
    </lineage>
</organism>
<dbReference type="NCBIfam" id="TIGR00296">
    <property type="entry name" value="TIGR00296 family protein"/>
    <property type="match status" value="1"/>
</dbReference>
<gene>
    <name evidence="2" type="ORF">GCM10009039_29330</name>
</gene>
<evidence type="ECO:0000313" key="2">
    <source>
        <dbReference type="EMBL" id="GGL69533.1"/>
    </source>
</evidence>
<proteinExistence type="predicted"/>
<protein>
    <submittedName>
        <fullName evidence="2">TIGR00296 family protein</fullName>
    </submittedName>
</protein>
<feature type="domain" description="AMMECR1" evidence="1">
    <location>
        <begin position="15"/>
        <end position="209"/>
    </location>
</feature>
<dbReference type="InterPro" id="IPR002733">
    <property type="entry name" value="AMMECR1_domain"/>
</dbReference>
<dbReference type="Gene3D" id="3.30.1490.150">
    <property type="entry name" value="Hypothetical protein ph0010, domain 2"/>
    <property type="match status" value="1"/>
</dbReference>
<dbReference type="InterPro" id="IPR036071">
    <property type="entry name" value="AMMECR1_dom_sf"/>
</dbReference>
<accession>A0A830FQ53</accession>
<name>A0A830FQ53_9EURY</name>
<dbReference type="InterPro" id="IPR027485">
    <property type="entry name" value="AMMECR1_N"/>
</dbReference>
<dbReference type="EMBL" id="BMPG01000004">
    <property type="protein sequence ID" value="GGL69533.1"/>
    <property type="molecule type" value="Genomic_DNA"/>
</dbReference>
<dbReference type="PANTHER" id="PTHR13016:SF0">
    <property type="entry name" value="AMME SYNDROME CANDIDATE GENE 1 PROTEIN"/>
    <property type="match status" value="1"/>
</dbReference>
<reference evidence="2" key="1">
    <citation type="journal article" date="2014" name="Int. J. Syst. Evol. Microbiol.">
        <title>Complete genome sequence of Corynebacterium casei LMG S-19264T (=DSM 44701T), isolated from a smear-ripened cheese.</title>
        <authorList>
            <consortium name="US DOE Joint Genome Institute (JGI-PGF)"/>
            <person name="Walter F."/>
            <person name="Albersmeier A."/>
            <person name="Kalinowski J."/>
            <person name="Ruckert C."/>
        </authorList>
    </citation>
    <scope>NUCLEOTIDE SEQUENCE</scope>
    <source>
        <strain evidence="2">JCM 19596</strain>
    </source>
</reference>